<proteinExistence type="predicted"/>
<keyword evidence="2" id="KW-1185">Reference proteome</keyword>
<accession>A0ABV8E1A9</accession>
<dbReference type="EMBL" id="JBHSAX010000033">
    <property type="protein sequence ID" value="MFC3966211.1"/>
    <property type="molecule type" value="Genomic_DNA"/>
</dbReference>
<reference evidence="2" key="1">
    <citation type="journal article" date="2019" name="Int. J. Syst. Evol. Microbiol.">
        <title>The Global Catalogue of Microorganisms (GCM) 10K type strain sequencing project: providing services to taxonomists for standard genome sequencing and annotation.</title>
        <authorList>
            <consortium name="The Broad Institute Genomics Platform"/>
            <consortium name="The Broad Institute Genome Sequencing Center for Infectious Disease"/>
            <person name="Wu L."/>
            <person name="Ma J."/>
        </authorList>
    </citation>
    <scope>NUCLEOTIDE SEQUENCE [LARGE SCALE GENOMIC DNA]</scope>
    <source>
        <strain evidence="2">CGMCC 4.7330</strain>
    </source>
</reference>
<dbReference type="Proteomes" id="UP001595696">
    <property type="component" value="Unassembled WGS sequence"/>
</dbReference>
<evidence type="ECO:0000313" key="1">
    <source>
        <dbReference type="EMBL" id="MFC3966211.1"/>
    </source>
</evidence>
<name>A0ABV8E1A9_9NOCA</name>
<comment type="caution">
    <text evidence="1">The sequence shown here is derived from an EMBL/GenBank/DDBJ whole genome shotgun (WGS) entry which is preliminary data.</text>
</comment>
<gene>
    <name evidence="1" type="ORF">ACFO0B_29850</name>
</gene>
<organism evidence="1 2">
    <name type="scientific">Nocardia jiangsuensis</name>
    <dbReference type="NCBI Taxonomy" id="1691563"/>
    <lineage>
        <taxon>Bacteria</taxon>
        <taxon>Bacillati</taxon>
        <taxon>Actinomycetota</taxon>
        <taxon>Actinomycetes</taxon>
        <taxon>Mycobacteriales</taxon>
        <taxon>Nocardiaceae</taxon>
        <taxon>Nocardia</taxon>
    </lineage>
</organism>
<sequence length="154" mass="17118">MTDLYTGHPAFDRVAGEVPELAAVAERHRELLRDAVDAYRLRIGQWVRYLDPEDRALRLAQAERQLAELHIDPVRHADLDLDAYRAVRDGVPMRYVSEHGAFVRPRNAGPPVLVRPGSPEHRLGVVARLAALGQTLEQIQVVAVTATVGVPPVR</sequence>
<protein>
    <submittedName>
        <fullName evidence="1">Uncharacterized protein</fullName>
    </submittedName>
</protein>
<dbReference type="RefSeq" id="WP_378616729.1">
    <property type="nucleotide sequence ID" value="NZ_JBHSAX010000033.1"/>
</dbReference>
<evidence type="ECO:0000313" key="2">
    <source>
        <dbReference type="Proteomes" id="UP001595696"/>
    </source>
</evidence>